<proteinExistence type="predicted"/>
<dbReference type="STRING" id="237682.SAMN05421676_10595"/>
<dbReference type="PANTHER" id="PTHR46797:SF1">
    <property type="entry name" value="METHYLPHOSPHONATE SYNTHASE"/>
    <property type="match status" value="1"/>
</dbReference>
<dbReference type="PANTHER" id="PTHR46797">
    <property type="entry name" value="HTH-TYPE TRANSCRIPTIONAL REGULATOR"/>
    <property type="match status" value="1"/>
</dbReference>
<dbReference type="AlphaFoldDB" id="A0A1I0EV17"/>
<keyword evidence="4" id="KW-1185">Reference proteome</keyword>
<dbReference type="Proteomes" id="UP000199095">
    <property type="component" value="Unassembled WGS sequence"/>
</dbReference>
<evidence type="ECO:0000313" key="4">
    <source>
        <dbReference type="Proteomes" id="UP000199095"/>
    </source>
</evidence>
<organism evidence="3 4">
    <name type="scientific">Salinibacillus kushneri</name>
    <dbReference type="NCBI Taxonomy" id="237682"/>
    <lineage>
        <taxon>Bacteria</taxon>
        <taxon>Bacillati</taxon>
        <taxon>Bacillota</taxon>
        <taxon>Bacilli</taxon>
        <taxon>Bacillales</taxon>
        <taxon>Bacillaceae</taxon>
        <taxon>Salinibacillus</taxon>
    </lineage>
</organism>
<evidence type="ECO:0000259" key="2">
    <source>
        <dbReference type="Pfam" id="PF07883"/>
    </source>
</evidence>
<dbReference type="InterPro" id="IPR050807">
    <property type="entry name" value="TransReg_Diox_bact_type"/>
</dbReference>
<sequence>MSISLSTENLKELCANRKKTFDEIVNNLDVQGNEVYVDSFDEVKKIAHSLNVQVSDLFNNSEESDLNEGVKIQYNNQGYKRTSKRDGKDYYTYQHLVTTNTEPYLMPLKVTLYCNDEDDIRLNEGHDTKEVIYVTKGKIRMDWSSKDKIYRQELNVGDSVYIKPGTPHSFMAIEEDSELLAFNY</sequence>
<feature type="domain" description="Cupin type-2" evidence="2">
    <location>
        <begin position="125"/>
        <end position="174"/>
    </location>
</feature>
<dbReference type="GO" id="GO:0003677">
    <property type="term" value="F:DNA binding"/>
    <property type="evidence" value="ECO:0007669"/>
    <property type="project" value="UniProtKB-KW"/>
</dbReference>
<dbReference type="InterPro" id="IPR013096">
    <property type="entry name" value="Cupin_2"/>
</dbReference>
<dbReference type="GO" id="GO:0005829">
    <property type="term" value="C:cytosol"/>
    <property type="evidence" value="ECO:0007669"/>
    <property type="project" value="TreeGrafter"/>
</dbReference>
<keyword evidence="1" id="KW-0238">DNA-binding</keyword>
<dbReference type="Gene3D" id="2.60.120.10">
    <property type="entry name" value="Jelly Rolls"/>
    <property type="match status" value="1"/>
</dbReference>
<dbReference type="CDD" id="cd20489">
    <property type="entry name" value="cupin_HppE-like_C"/>
    <property type="match status" value="1"/>
</dbReference>
<reference evidence="4" key="1">
    <citation type="submission" date="2016-10" db="EMBL/GenBank/DDBJ databases">
        <authorList>
            <person name="Varghese N."/>
            <person name="Submissions S."/>
        </authorList>
    </citation>
    <scope>NUCLEOTIDE SEQUENCE [LARGE SCALE GENOMIC DNA]</scope>
    <source>
        <strain evidence="4">CGMCC 1.3566</strain>
    </source>
</reference>
<dbReference type="GO" id="GO:0003700">
    <property type="term" value="F:DNA-binding transcription factor activity"/>
    <property type="evidence" value="ECO:0007669"/>
    <property type="project" value="TreeGrafter"/>
</dbReference>
<dbReference type="InterPro" id="IPR014710">
    <property type="entry name" value="RmlC-like_jellyroll"/>
</dbReference>
<protein>
    <submittedName>
        <fullName evidence="3">Cupin domain-containing protein</fullName>
    </submittedName>
</protein>
<name>A0A1I0EV17_9BACI</name>
<dbReference type="SUPFAM" id="SSF51182">
    <property type="entry name" value="RmlC-like cupins"/>
    <property type="match status" value="1"/>
</dbReference>
<accession>A0A1I0EV17</accession>
<dbReference type="RefSeq" id="WP_093134323.1">
    <property type="nucleotide sequence ID" value="NZ_FOHJ01000005.1"/>
</dbReference>
<evidence type="ECO:0000313" key="3">
    <source>
        <dbReference type="EMBL" id="SET49445.1"/>
    </source>
</evidence>
<gene>
    <name evidence="3" type="ORF">SAMN05421676_10595</name>
</gene>
<dbReference type="Pfam" id="PF07883">
    <property type="entry name" value="Cupin_2"/>
    <property type="match status" value="1"/>
</dbReference>
<evidence type="ECO:0000256" key="1">
    <source>
        <dbReference type="ARBA" id="ARBA00023125"/>
    </source>
</evidence>
<dbReference type="EMBL" id="FOHJ01000005">
    <property type="protein sequence ID" value="SET49445.1"/>
    <property type="molecule type" value="Genomic_DNA"/>
</dbReference>
<dbReference type="OrthoDB" id="34624at2"/>
<dbReference type="InterPro" id="IPR011051">
    <property type="entry name" value="RmlC_Cupin_sf"/>
</dbReference>